<dbReference type="GeneID" id="5234902"/>
<dbReference type="GO" id="GO:0005737">
    <property type="term" value="C:cytoplasm"/>
    <property type="evidence" value="ECO:0007669"/>
    <property type="project" value="TreeGrafter"/>
</dbReference>
<dbReference type="AlphaFoldDB" id="A5DTX6"/>
<reference evidence="3 4" key="1">
    <citation type="journal article" date="2009" name="Nature">
        <title>Evolution of pathogenicity and sexual reproduction in eight Candida genomes.</title>
        <authorList>
            <person name="Butler G."/>
            <person name="Rasmussen M.D."/>
            <person name="Lin M.F."/>
            <person name="Santos M.A."/>
            <person name="Sakthikumar S."/>
            <person name="Munro C.A."/>
            <person name="Rheinbay E."/>
            <person name="Grabherr M."/>
            <person name="Forche A."/>
            <person name="Reedy J.L."/>
            <person name="Agrafioti I."/>
            <person name="Arnaud M.B."/>
            <person name="Bates S."/>
            <person name="Brown A.J."/>
            <person name="Brunke S."/>
            <person name="Costanzo M.C."/>
            <person name="Fitzpatrick D.A."/>
            <person name="de Groot P.W."/>
            <person name="Harris D."/>
            <person name="Hoyer L.L."/>
            <person name="Hube B."/>
            <person name="Klis F.M."/>
            <person name="Kodira C."/>
            <person name="Lennard N."/>
            <person name="Logue M.E."/>
            <person name="Martin R."/>
            <person name="Neiman A.M."/>
            <person name="Nikolaou E."/>
            <person name="Quail M.A."/>
            <person name="Quinn J."/>
            <person name="Santos M.C."/>
            <person name="Schmitzberger F.F."/>
            <person name="Sherlock G."/>
            <person name="Shah P."/>
            <person name="Silverstein K.A."/>
            <person name="Skrzypek M.S."/>
            <person name="Soll D."/>
            <person name="Staggs R."/>
            <person name="Stansfield I."/>
            <person name="Stumpf M.P."/>
            <person name="Sudbery P.E."/>
            <person name="Srikantha T."/>
            <person name="Zeng Q."/>
            <person name="Berman J."/>
            <person name="Berriman M."/>
            <person name="Heitman J."/>
            <person name="Gow N.A."/>
            <person name="Lorenz M.C."/>
            <person name="Birren B.W."/>
            <person name="Kellis M."/>
            <person name="Cuomo C.A."/>
        </authorList>
    </citation>
    <scope>NUCLEOTIDE SEQUENCE [LARGE SCALE GENOMIC DNA]</scope>
    <source>
        <strain evidence="4">ATCC 11503 / BCRC 21390 / CBS 2605 / JCM 1781 / NBRC 1676 / NRRL YB-4239</strain>
    </source>
</reference>
<evidence type="ECO:0000256" key="2">
    <source>
        <dbReference type="ARBA" id="ARBA00022737"/>
    </source>
</evidence>
<gene>
    <name evidence="3" type="ORF">LELG_00812</name>
</gene>
<keyword evidence="4" id="KW-1185">Reference proteome</keyword>
<dbReference type="Pfam" id="PF05725">
    <property type="entry name" value="FNIP"/>
    <property type="match status" value="1"/>
</dbReference>
<dbReference type="InterPro" id="IPR032675">
    <property type="entry name" value="LRR_dom_sf"/>
</dbReference>
<protein>
    <submittedName>
        <fullName evidence="3">Uncharacterized protein</fullName>
    </submittedName>
</protein>
<keyword evidence="2" id="KW-0677">Repeat</keyword>
<dbReference type="OrthoDB" id="266138at2759"/>
<dbReference type="EMBL" id="CH981524">
    <property type="protein sequence ID" value="EDK42634.1"/>
    <property type="molecule type" value="Genomic_DNA"/>
</dbReference>
<proteinExistence type="predicted"/>
<accession>A5DTX6</accession>
<organism evidence="3 4">
    <name type="scientific">Lodderomyces elongisporus (strain ATCC 11503 / CBS 2605 / JCM 1781 / NBRC 1676 / NRRL YB-4239)</name>
    <name type="common">Yeast</name>
    <name type="synonym">Saccharomyces elongisporus</name>
    <dbReference type="NCBI Taxonomy" id="379508"/>
    <lineage>
        <taxon>Eukaryota</taxon>
        <taxon>Fungi</taxon>
        <taxon>Dikarya</taxon>
        <taxon>Ascomycota</taxon>
        <taxon>Saccharomycotina</taxon>
        <taxon>Pichiomycetes</taxon>
        <taxon>Debaryomycetaceae</taxon>
        <taxon>Candida/Lodderomyces clade</taxon>
        <taxon>Lodderomyces</taxon>
    </lineage>
</organism>
<dbReference type="InParanoid" id="A5DTX6"/>
<dbReference type="PROSITE" id="PS51450">
    <property type="entry name" value="LRR"/>
    <property type="match status" value="1"/>
</dbReference>
<dbReference type="SUPFAM" id="SSF52058">
    <property type="entry name" value="L domain-like"/>
    <property type="match status" value="1"/>
</dbReference>
<dbReference type="STRING" id="379508.A5DTX6"/>
<evidence type="ECO:0000313" key="3">
    <source>
        <dbReference type="EMBL" id="EDK42634.1"/>
    </source>
</evidence>
<dbReference type="PANTHER" id="PTHR15454:SF56">
    <property type="entry name" value="PROTEIN PHOSPHATASE 1 REGULATORY SUBUNIT 7-RELATED"/>
    <property type="match status" value="1"/>
</dbReference>
<evidence type="ECO:0000256" key="1">
    <source>
        <dbReference type="ARBA" id="ARBA00022614"/>
    </source>
</evidence>
<dbReference type="HOGENOM" id="CLU_020128_0_0_1"/>
<dbReference type="Gene3D" id="3.80.10.10">
    <property type="entry name" value="Ribonuclease Inhibitor"/>
    <property type="match status" value="2"/>
</dbReference>
<name>A5DTX6_LODEL</name>
<dbReference type="Pfam" id="PF13516">
    <property type="entry name" value="LRR_6"/>
    <property type="match status" value="1"/>
</dbReference>
<sequence length="562" mass="64311">MSTGVEQQQHQQKQHQQKPPVNRLVLLYGEPKYYHTIIQLKELRELPNNYVSVIEVNNIENVLKETSIASIKFDHFHICIEFTKDADSNLTKINEFLKAHSDMLAEVGDIGYHVHFQPGKEWSQYSKKELDEYNTFLQRLKEVAGDKVTHCSVVSKYDMDTISITEKNQIEQLKNQIQLDIVNWKNLRTLDYTESSLRLFPDILLPQNLEILNIGGGYALSTLTGFHMPKNLKVLVAGQGALSTLNDVVFPNKLERLELQENKLYFLENNLFPESLKHLDVSRNRLEDAWNINWPKHLESLNLGFNPIESMRGAKLPMHLKYLELSNLPCDSMAGVKFPDLLEVLNLQSSMTNARGLKLPPNIRVLVLTGNGINSINPLKLPSTIEVLYLNQNNIKTLNKVVLPPKLRELYLGDNQLTTLKNVVFPETLEVLDLENDPDYFENEKQIITLRDIILPPNLKVLKMGYQGVRILENYEFPQNLRHLGLAYNELKFVRNLKFGNQLKLLDLSGNPELLSLENVHLPDSVTELRVSPVLIPNLPASVVERANKNSLIIKKTVEVAN</sequence>
<dbReference type="Proteomes" id="UP000001996">
    <property type="component" value="Unassembled WGS sequence"/>
</dbReference>
<dbReference type="PANTHER" id="PTHR15454">
    <property type="entry name" value="NISCHARIN RELATED"/>
    <property type="match status" value="1"/>
</dbReference>
<dbReference type="VEuPathDB" id="FungiDB:LELG_00812"/>
<evidence type="ECO:0000313" key="4">
    <source>
        <dbReference type="Proteomes" id="UP000001996"/>
    </source>
</evidence>
<dbReference type="InterPro" id="IPR008615">
    <property type="entry name" value="FNIP"/>
</dbReference>
<dbReference type="eggNOG" id="KOG4641">
    <property type="taxonomic scope" value="Eukaryota"/>
</dbReference>
<keyword evidence="1" id="KW-0433">Leucine-rich repeat</keyword>
<dbReference type="OMA" id="DMDTVYI"/>
<dbReference type="KEGG" id="lel:PVL30_000780"/>
<dbReference type="InterPro" id="IPR001611">
    <property type="entry name" value="Leu-rich_rpt"/>
</dbReference>